<protein>
    <submittedName>
        <fullName evidence="3">SGNH/GDSL hydrolase family protein</fullName>
    </submittedName>
</protein>
<dbReference type="Proteomes" id="UP000629098">
    <property type="component" value="Unassembled WGS sequence"/>
</dbReference>
<proteinExistence type="predicted"/>
<dbReference type="InterPro" id="IPR036514">
    <property type="entry name" value="SGNH_hydro_sf"/>
</dbReference>
<dbReference type="PANTHER" id="PTHR45648">
    <property type="entry name" value="GDSL LIPASE/ACYLHYDROLASE FAMILY PROTEIN (AFU_ORTHOLOGUE AFUA_4G14700)"/>
    <property type="match status" value="1"/>
</dbReference>
<feature type="chain" id="PRO_5035160105" evidence="2">
    <location>
        <begin position="24"/>
        <end position="359"/>
    </location>
</feature>
<reference evidence="3" key="1">
    <citation type="submission" date="2020-09" db="EMBL/GenBank/DDBJ databases">
        <title>Iningainema tapete sp. nov. (Scytonemataceae, Cyanobacteria) from greenhouses in central Florida (USA) produces two types of nodularin with biosynthetic potential for microcystin-LR and anabaenopeptins.</title>
        <authorList>
            <person name="Berthold D.E."/>
            <person name="Lefler F.W."/>
            <person name="Huang I.-S."/>
            <person name="Abdulla H."/>
            <person name="Zimba P.V."/>
            <person name="Laughinghouse H.D. IV."/>
        </authorList>
    </citation>
    <scope>NUCLEOTIDE SEQUENCE</scope>
    <source>
        <strain evidence="3">BLCCT55</strain>
    </source>
</reference>
<keyword evidence="2" id="KW-0732">Signal</keyword>
<feature type="signal peptide" evidence="2">
    <location>
        <begin position="1"/>
        <end position="23"/>
    </location>
</feature>
<evidence type="ECO:0000256" key="1">
    <source>
        <dbReference type="ARBA" id="ARBA00022801"/>
    </source>
</evidence>
<dbReference type="RefSeq" id="WP_190827855.1">
    <property type="nucleotide sequence ID" value="NZ_CAWPPI010000046.1"/>
</dbReference>
<accession>A0A8J6XFA2</accession>
<dbReference type="GO" id="GO:0016298">
    <property type="term" value="F:lipase activity"/>
    <property type="evidence" value="ECO:0007669"/>
    <property type="project" value="InterPro"/>
</dbReference>
<keyword evidence="4" id="KW-1185">Reference proteome</keyword>
<dbReference type="NCBIfam" id="TIGR02595">
    <property type="entry name" value="PEP_CTERM"/>
    <property type="match status" value="1"/>
</dbReference>
<dbReference type="InterPro" id="IPR008265">
    <property type="entry name" value="Lipase_GDSL_AS"/>
</dbReference>
<dbReference type="Pfam" id="PF00657">
    <property type="entry name" value="Lipase_GDSL"/>
    <property type="match status" value="1"/>
</dbReference>
<dbReference type="PROSITE" id="PS01098">
    <property type="entry name" value="LIPASE_GDSL_SER"/>
    <property type="match status" value="1"/>
</dbReference>
<sequence length="359" mass="37171">MRKQFIAAGFVFFSLISAQKATAADFSQLVVFGDSLSDTGNTFNISGGLINPTTAIPPNPPYFQGRFSNDLVWVDYVGEQLGLTPTLFTALTTTIPTQGINFAIGGANSGTGNAIVPNIPLPGVQEQVGLFAQPLLTSNQTADPNALFAVWGGGNDYLFGNVTDPNQTVQNLSNSVATLASVGAKNILVFNLPDLGKTPAALAAGNSSNLTTLTTIHNAALASALSQLSSSNPGVNIIPVDVYSLINRIIANPGEFGFNNVTASCVIGDLQNITSVCNNPNDFLFFDAVHPSTNAHRLVADTVFSATNATSVPEPTATLGILALGIGAAGVLKRKQKQSAIARSAAAKPNAPASRVQEV</sequence>
<dbReference type="CDD" id="cd01846">
    <property type="entry name" value="fatty_acyltransferase_like"/>
    <property type="match status" value="1"/>
</dbReference>
<evidence type="ECO:0000313" key="3">
    <source>
        <dbReference type="EMBL" id="MBD2772808.1"/>
    </source>
</evidence>
<organism evidence="3 4">
    <name type="scientific">Iningainema tapete BLCC-T55</name>
    <dbReference type="NCBI Taxonomy" id="2748662"/>
    <lineage>
        <taxon>Bacteria</taxon>
        <taxon>Bacillati</taxon>
        <taxon>Cyanobacteriota</taxon>
        <taxon>Cyanophyceae</taxon>
        <taxon>Nostocales</taxon>
        <taxon>Scytonemataceae</taxon>
        <taxon>Iningainema tapete</taxon>
    </lineage>
</organism>
<gene>
    <name evidence="3" type="ORF">ICL16_12180</name>
</gene>
<dbReference type="InterPro" id="IPR051058">
    <property type="entry name" value="GDSL_Est/Lipase"/>
</dbReference>
<dbReference type="PANTHER" id="PTHR45648:SF22">
    <property type="entry name" value="GDSL LIPASE_ACYLHYDROLASE FAMILY PROTEIN (AFU_ORTHOLOGUE AFUA_4G14700)"/>
    <property type="match status" value="1"/>
</dbReference>
<dbReference type="InterPro" id="IPR013424">
    <property type="entry name" value="Ice-binding_C"/>
</dbReference>
<dbReference type="EMBL" id="JACXAE010000046">
    <property type="protein sequence ID" value="MBD2772808.1"/>
    <property type="molecule type" value="Genomic_DNA"/>
</dbReference>
<dbReference type="InterPro" id="IPR001087">
    <property type="entry name" value="GDSL"/>
</dbReference>
<dbReference type="Gene3D" id="3.40.50.1110">
    <property type="entry name" value="SGNH hydrolase"/>
    <property type="match status" value="1"/>
</dbReference>
<evidence type="ECO:0000313" key="4">
    <source>
        <dbReference type="Proteomes" id="UP000629098"/>
    </source>
</evidence>
<dbReference type="SUPFAM" id="SSF52266">
    <property type="entry name" value="SGNH hydrolase"/>
    <property type="match status" value="1"/>
</dbReference>
<name>A0A8J6XFA2_9CYAN</name>
<dbReference type="AlphaFoldDB" id="A0A8J6XFA2"/>
<dbReference type="GO" id="GO:0006629">
    <property type="term" value="P:lipid metabolic process"/>
    <property type="evidence" value="ECO:0007669"/>
    <property type="project" value="InterPro"/>
</dbReference>
<comment type="caution">
    <text evidence="3">The sequence shown here is derived from an EMBL/GenBank/DDBJ whole genome shotgun (WGS) entry which is preliminary data.</text>
</comment>
<evidence type="ECO:0000256" key="2">
    <source>
        <dbReference type="SAM" id="SignalP"/>
    </source>
</evidence>
<keyword evidence="1 3" id="KW-0378">Hydrolase</keyword>